<dbReference type="Gene3D" id="3.40.50.1820">
    <property type="entry name" value="alpha/beta hydrolase"/>
    <property type="match status" value="1"/>
</dbReference>
<sequence>MKSIYVFSGLGADERVFKKLDFTGFDVTFIHWITPNSNETIENYALRLIEQIKTNNPILIGLSFGGMMATEVAKLIDTEKIIIIASAKTQQEIPFYYRFAGMLKLHRLIPIVVLKTPNFFSNWLFGTSNKEDKEMLASIMLDTDEVFLIWAIDKIVNWKNDIVHKNLKHIHGTSDRILPYCLVKSDIKVNGGGHLMTLNKAEELTKVIRNLLNYE</sequence>
<gene>
    <name evidence="1" type="ORF">VB776_16135</name>
</gene>
<dbReference type="InterPro" id="IPR029058">
    <property type="entry name" value="AB_hydrolase_fold"/>
</dbReference>
<dbReference type="Proteomes" id="UP001303899">
    <property type="component" value="Unassembled WGS sequence"/>
</dbReference>
<keyword evidence="1" id="KW-0378">Hydrolase</keyword>
<dbReference type="EMBL" id="JAYGIL010000021">
    <property type="protein sequence ID" value="MEA5404462.1"/>
    <property type="molecule type" value="Genomic_DNA"/>
</dbReference>
<organism evidence="1 2">
    <name type="scientific">Arcicella gelida</name>
    <dbReference type="NCBI Taxonomy" id="2984195"/>
    <lineage>
        <taxon>Bacteria</taxon>
        <taxon>Pseudomonadati</taxon>
        <taxon>Bacteroidota</taxon>
        <taxon>Cytophagia</taxon>
        <taxon>Cytophagales</taxon>
        <taxon>Flectobacillaceae</taxon>
        <taxon>Arcicella</taxon>
    </lineage>
</organism>
<keyword evidence="2" id="KW-1185">Reference proteome</keyword>
<evidence type="ECO:0000313" key="2">
    <source>
        <dbReference type="Proteomes" id="UP001303899"/>
    </source>
</evidence>
<evidence type="ECO:0000313" key="1">
    <source>
        <dbReference type="EMBL" id="MEA5404462.1"/>
    </source>
</evidence>
<reference evidence="1 2" key="1">
    <citation type="submission" date="2023-12" db="EMBL/GenBank/DDBJ databases">
        <title>Novel species of the genus Arcicella isolated from rivers.</title>
        <authorList>
            <person name="Lu H."/>
        </authorList>
    </citation>
    <scope>NUCLEOTIDE SEQUENCE [LARGE SCALE GENOMIC DNA]</scope>
    <source>
        <strain evidence="1 2">DC2W</strain>
    </source>
</reference>
<proteinExistence type="predicted"/>
<dbReference type="SUPFAM" id="SSF53474">
    <property type="entry name" value="alpha/beta-Hydrolases"/>
    <property type="match status" value="1"/>
</dbReference>
<name>A0ABU5S7M8_9BACT</name>
<accession>A0ABU5S7M8</accession>
<dbReference type="RefSeq" id="WP_323697829.1">
    <property type="nucleotide sequence ID" value="NZ_JAYGIL010000021.1"/>
</dbReference>
<protein>
    <submittedName>
        <fullName evidence="1">Alpha/beta hydrolase</fullName>
    </submittedName>
</protein>
<dbReference type="GO" id="GO:0016787">
    <property type="term" value="F:hydrolase activity"/>
    <property type="evidence" value="ECO:0007669"/>
    <property type="project" value="UniProtKB-KW"/>
</dbReference>
<comment type="caution">
    <text evidence="1">The sequence shown here is derived from an EMBL/GenBank/DDBJ whole genome shotgun (WGS) entry which is preliminary data.</text>
</comment>